<gene>
    <name evidence="3" type="ORF">GCM10007938_33120</name>
</gene>
<keyword evidence="1" id="KW-0812">Transmembrane</keyword>
<evidence type="ECO:0000313" key="4">
    <source>
        <dbReference type="Proteomes" id="UP001157138"/>
    </source>
</evidence>
<reference evidence="4" key="1">
    <citation type="journal article" date="2019" name="Int. J. Syst. Evol. Microbiol.">
        <title>The Global Catalogue of Microorganisms (GCM) 10K type strain sequencing project: providing services to taxonomists for standard genome sequencing and annotation.</title>
        <authorList>
            <consortium name="The Broad Institute Genomics Platform"/>
            <consortium name="The Broad Institute Genome Sequencing Center for Infectious Disease"/>
            <person name="Wu L."/>
            <person name="Ma J."/>
        </authorList>
    </citation>
    <scope>NUCLEOTIDE SEQUENCE [LARGE SCALE GENOMIC DNA]</scope>
    <source>
        <strain evidence="4">NBRC 108723</strain>
    </source>
</reference>
<organism evidence="3 4">
    <name type="scientific">Vibrio zhanjiangensis</name>
    <dbReference type="NCBI Taxonomy" id="1046128"/>
    <lineage>
        <taxon>Bacteria</taxon>
        <taxon>Pseudomonadati</taxon>
        <taxon>Pseudomonadota</taxon>
        <taxon>Gammaproteobacteria</taxon>
        <taxon>Vibrionales</taxon>
        <taxon>Vibrionaceae</taxon>
        <taxon>Vibrio</taxon>
    </lineage>
</organism>
<proteinExistence type="predicted"/>
<feature type="transmembrane region" description="Helical" evidence="1">
    <location>
        <begin position="153"/>
        <end position="171"/>
    </location>
</feature>
<dbReference type="Gene3D" id="1.20.120.1220">
    <property type="match status" value="1"/>
</dbReference>
<keyword evidence="4" id="KW-1185">Reference proteome</keyword>
<dbReference type="InterPro" id="IPR000045">
    <property type="entry name" value="Prepilin_IV_endopep_pep"/>
</dbReference>
<dbReference type="RefSeq" id="WP_284193379.1">
    <property type="nucleotide sequence ID" value="NZ_BSPW01000077.1"/>
</dbReference>
<feature type="transmembrane region" description="Helical" evidence="1">
    <location>
        <begin position="94"/>
        <end position="115"/>
    </location>
</feature>
<sequence length="174" mass="19194">MGLLVWIVLFAVAVSDAREHRIPNKGLLAILLLSLIDKALLLSNFSLLFWSVATGLACFICALVLYFLKVMAAGDVKLLGVVGFWLGPAHIYQAVFWIAISSVVVGLFYVLLRVAQAPDNTKSMLSKYSLLAMYGASDTKPVGSKEIAERERYRMPFAPVVVLGIAVYFYFLNQ</sequence>
<keyword evidence="1" id="KW-0472">Membrane</keyword>
<evidence type="ECO:0000256" key="1">
    <source>
        <dbReference type="SAM" id="Phobius"/>
    </source>
</evidence>
<feature type="domain" description="Prepilin type IV endopeptidase peptidase" evidence="2">
    <location>
        <begin position="4"/>
        <end position="107"/>
    </location>
</feature>
<dbReference type="EMBL" id="BSPW01000077">
    <property type="protein sequence ID" value="GLT19530.1"/>
    <property type="molecule type" value="Genomic_DNA"/>
</dbReference>
<name>A0ABQ6F3V8_9VIBR</name>
<keyword evidence="1" id="KW-1133">Transmembrane helix</keyword>
<evidence type="ECO:0000259" key="2">
    <source>
        <dbReference type="Pfam" id="PF01478"/>
    </source>
</evidence>
<dbReference type="Proteomes" id="UP001157138">
    <property type="component" value="Unassembled WGS sequence"/>
</dbReference>
<feature type="transmembrane region" description="Helical" evidence="1">
    <location>
        <begin position="56"/>
        <end position="74"/>
    </location>
</feature>
<comment type="caution">
    <text evidence="3">The sequence shown here is derived from an EMBL/GenBank/DDBJ whole genome shotgun (WGS) entry which is preliminary data.</text>
</comment>
<evidence type="ECO:0000313" key="3">
    <source>
        <dbReference type="EMBL" id="GLT19530.1"/>
    </source>
</evidence>
<protein>
    <submittedName>
        <fullName evidence="3">Prepilin peptidase</fullName>
    </submittedName>
</protein>
<dbReference type="Pfam" id="PF01478">
    <property type="entry name" value="Peptidase_A24"/>
    <property type="match status" value="1"/>
</dbReference>
<accession>A0ABQ6F3V8</accession>